<dbReference type="EMBL" id="CP000828">
    <property type="protein sequence ID" value="ABW26969.1"/>
    <property type="molecule type" value="Genomic_DNA"/>
</dbReference>
<organism evidence="2 3">
    <name type="scientific">Acaryochloris marina (strain MBIC 11017)</name>
    <dbReference type="NCBI Taxonomy" id="329726"/>
    <lineage>
        <taxon>Bacteria</taxon>
        <taxon>Bacillati</taxon>
        <taxon>Cyanobacteriota</taxon>
        <taxon>Cyanophyceae</taxon>
        <taxon>Acaryochloridales</taxon>
        <taxon>Acaryochloridaceae</taxon>
        <taxon>Acaryochloris</taxon>
    </lineage>
</organism>
<evidence type="ECO:0000256" key="1">
    <source>
        <dbReference type="SAM" id="Phobius"/>
    </source>
</evidence>
<accession>B0CEK3</accession>
<dbReference type="Proteomes" id="UP000000268">
    <property type="component" value="Chromosome"/>
</dbReference>
<reference evidence="2 3" key="1">
    <citation type="journal article" date="2008" name="Proc. Natl. Acad. Sci. U.S.A.">
        <title>Niche adaptation and genome expansion in the chlorophyll d-producing cyanobacterium Acaryochloris marina.</title>
        <authorList>
            <person name="Swingley W.D."/>
            <person name="Chen M."/>
            <person name="Cheung P.C."/>
            <person name="Conrad A.L."/>
            <person name="Dejesa L.C."/>
            <person name="Hao J."/>
            <person name="Honchak B.M."/>
            <person name="Karbach L.E."/>
            <person name="Kurdoglu A."/>
            <person name="Lahiri S."/>
            <person name="Mastrian S.D."/>
            <person name="Miyashita H."/>
            <person name="Page L."/>
            <person name="Ramakrishna P."/>
            <person name="Satoh S."/>
            <person name="Sattley W.M."/>
            <person name="Shimada Y."/>
            <person name="Taylor H.L."/>
            <person name="Tomo T."/>
            <person name="Tsuchiya T."/>
            <person name="Wang Z.T."/>
            <person name="Raymond J."/>
            <person name="Mimuro M."/>
            <person name="Blankenship R.E."/>
            <person name="Touchman J.W."/>
        </authorList>
    </citation>
    <scope>NUCLEOTIDE SEQUENCE [LARGE SCALE GENOMIC DNA]</scope>
    <source>
        <strain evidence="3">MBIC 11017</strain>
    </source>
</reference>
<keyword evidence="3" id="KW-1185">Reference proteome</keyword>
<keyword evidence="1" id="KW-1133">Transmembrane helix</keyword>
<keyword evidence="1" id="KW-0812">Transmembrane</keyword>
<gene>
    <name evidence="2" type="ordered locus">AM1_1952</name>
</gene>
<evidence type="ECO:0000313" key="2">
    <source>
        <dbReference type="EMBL" id="ABW26969.1"/>
    </source>
</evidence>
<dbReference type="HOGENOM" id="CLU_1357983_0_0_3"/>
<keyword evidence="1" id="KW-0472">Membrane</keyword>
<sequence length="201" mass="22466">MLSYLTDWLEQVLIGFSRATCYVFYLVPLRLQTFQNQHHDVQILAAGVTKARKMEADAPVQYELGWVASRRGMLILTETCLFCGDWEIPLATVSEAVLLSLTGGYVLKISTVAGDHYQFGLNKNRAWETQSVLPLTKQKGSIKYSPQSLILRAIVLMGVLWYLYQGILAANLAKILLALIASALVGIPLLLRILQKLQQNN</sequence>
<protein>
    <submittedName>
        <fullName evidence="2">Uncharacterized protein</fullName>
    </submittedName>
</protein>
<dbReference type="OrthoDB" id="1453895at2"/>
<dbReference type="eggNOG" id="ENOG50337AV">
    <property type="taxonomic scope" value="Bacteria"/>
</dbReference>
<name>B0CEK3_ACAM1</name>
<proteinExistence type="predicted"/>
<feature type="transmembrane region" description="Helical" evidence="1">
    <location>
        <begin position="175"/>
        <end position="194"/>
    </location>
</feature>
<dbReference type="AlphaFoldDB" id="B0CEK3"/>
<feature type="transmembrane region" description="Helical" evidence="1">
    <location>
        <begin position="149"/>
        <end position="169"/>
    </location>
</feature>
<evidence type="ECO:0000313" key="3">
    <source>
        <dbReference type="Proteomes" id="UP000000268"/>
    </source>
</evidence>
<dbReference type="KEGG" id="amr:AM1_1952"/>
<dbReference type="RefSeq" id="WP_012162467.1">
    <property type="nucleotide sequence ID" value="NC_009925.1"/>
</dbReference>